<comment type="caution">
    <text evidence="1">The sequence shown here is derived from an EMBL/GenBank/DDBJ whole genome shotgun (WGS) entry which is preliminary data.</text>
</comment>
<protein>
    <submittedName>
        <fullName evidence="1">Uncharacterized protein</fullName>
    </submittedName>
</protein>
<sequence>MQDLEKSIREVLGYIEDRQQRIDFVNQVFAIRRMQEDDPCWCGSEKTVSSCHWKRQDARPVSVGHQVGVRVGIFKRKKFCSATYDSANCETKNIVGAHTIQKSAVLEAMAEEGHVGSLYQQVGEVSDVNLKRGVTNIASVFYGFCRKHDNDLFECLEKRPVVLNAECLWASSYRAVCHEHYQKMAAIEGTKAQRDFADNGLPLPWQLMMQAEIRNSQAQLRLGLEFIGTIKQRFEQISADPQGKLLGWLVTFNGPPKLAVSGTFSPFYSLDGQLIQGGEATQHVEHFAISTVMYEGKAAWIVACLPEQHIVVRFLEQLFSRSHREIMDILSWAVFAWNENVYFPLSWWDGLSETDKEALLALAQKANCTTPYENQTFPGSVIDQHIQSVIPFPC</sequence>
<organism evidence="1 2">
    <name type="scientific">Yokenella regensburgei</name>
    <dbReference type="NCBI Taxonomy" id="158877"/>
    <lineage>
        <taxon>Bacteria</taxon>
        <taxon>Pseudomonadati</taxon>
        <taxon>Pseudomonadota</taxon>
        <taxon>Gammaproteobacteria</taxon>
        <taxon>Enterobacterales</taxon>
        <taxon>Enterobacteriaceae</taxon>
        <taxon>Yokenella</taxon>
    </lineage>
</organism>
<accession>A0AB38G0Z0</accession>
<name>A0AB38G0Z0_9ENTR</name>
<proteinExistence type="predicted"/>
<dbReference type="RefSeq" id="WP_038256569.1">
    <property type="nucleotide sequence ID" value="NZ_DAMADI010000002.1"/>
</dbReference>
<dbReference type="AlphaFoldDB" id="A0AB38G0Z0"/>
<gene>
    <name evidence="1" type="ORF">NCTC11967_04014</name>
</gene>
<dbReference type="Proteomes" id="UP000251313">
    <property type="component" value="Unassembled WGS sequence"/>
</dbReference>
<dbReference type="EMBL" id="UAVL01000020">
    <property type="protein sequence ID" value="SQA64999.1"/>
    <property type="molecule type" value="Genomic_DNA"/>
</dbReference>
<evidence type="ECO:0000313" key="1">
    <source>
        <dbReference type="EMBL" id="SQA64999.1"/>
    </source>
</evidence>
<reference evidence="1 2" key="1">
    <citation type="submission" date="2018-06" db="EMBL/GenBank/DDBJ databases">
        <authorList>
            <consortium name="Pathogen Informatics"/>
            <person name="Doyle S."/>
        </authorList>
    </citation>
    <scope>NUCLEOTIDE SEQUENCE [LARGE SCALE GENOMIC DNA]</scope>
    <source>
        <strain evidence="1 2">NCTC11967</strain>
    </source>
</reference>
<evidence type="ECO:0000313" key="2">
    <source>
        <dbReference type="Proteomes" id="UP000251313"/>
    </source>
</evidence>